<evidence type="ECO:0000313" key="5">
    <source>
        <dbReference type="EMBL" id="ENN76382.1"/>
    </source>
</evidence>
<keyword evidence="2 4" id="KW-0328">Glycosyltransferase</keyword>
<dbReference type="SUPFAM" id="SSF53756">
    <property type="entry name" value="UDP-Glycosyltransferase/glycogen phosphorylase"/>
    <property type="match status" value="2"/>
</dbReference>
<dbReference type="InterPro" id="IPR035595">
    <property type="entry name" value="UDP_glycos_trans_CS"/>
</dbReference>
<dbReference type="EMBL" id="KB740981">
    <property type="protein sequence ID" value="ENN76382.1"/>
    <property type="molecule type" value="Genomic_DNA"/>
</dbReference>
<feature type="non-terminal residue" evidence="5">
    <location>
        <position position="1"/>
    </location>
</feature>
<dbReference type="PANTHER" id="PTHR48043">
    <property type="entry name" value="EG:EG0003.4 PROTEIN-RELATED"/>
    <property type="match status" value="1"/>
</dbReference>
<dbReference type="CDD" id="cd03784">
    <property type="entry name" value="GT1_Gtf-like"/>
    <property type="match status" value="1"/>
</dbReference>
<evidence type="ECO:0000256" key="1">
    <source>
        <dbReference type="ARBA" id="ARBA00009995"/>
    </source>
</evidence>
<proteinExistence type="inferred from homology"/>
<organism evidence="5">
    <name type="scientific">Dendroctonus ponderosae</name>
    <name type="common">Mountain pine beetle</name>
    <dbReference type="NCBI Taxonomy" id="77166"/>
    <lineage>
        <taxon>Eukaryota</taxon>
        <taxon>Metazoa</taxon>
        <taxon>Ecdysozoa</taxon>
        <taxon>Arthropoda</taxon>
        <taxon>Hexapoda</taxon>
        <taxon>Insecta</taxon>
        <taxon>Pterygota</taxon>
        <taxon>Neoptera</taxon>
        <taxon>Endopterygota</taxon>
        <taxon>Coleoptera</taxon>
        <taxon>Polyphaga</taxon>
        <taxon>Cucujiformia</taxon>
        <taxon>Curculionidae</taxon>
        <taxon>Scolytinae</taxon>
        <taxon>Dendroctonus</taxon>
    </lineage>
</organism>
<accession>N6UCK7</accession>
<gene>
    <name evidence="5" type="ORF">YQE_07104</name>
</gene>
<dbReference type="AlphaFoldDB" id="N6UCK7"/>
<dbReference type="Pfam" id="PF00201">
    <property type="entry name" value="UDPGT"/>
    <property type="match status" value="2"/>
</dbReference>
<comment type="similarity">
    <text evidence="1 4">Belongs to the UDP-glycosyltransferase family.</text>
</comment>
<dbReference type="Gene3D" id="3.40.50.2000">
    <property type="entry name" value="Glycogen Phosphorylase B"/>
    <property type="match status" value="1"/>
</dbReference>
<dbReference type="HOGENOM" id="CLU_012949_0_2_1"/>
<dbReference type="InterPro" id="IPR050271">
    <property type="entry name" value="UDP-glycosyltransferase"/>
</dbReference>
<protein>
    <submittedName>
        <fullName evidence="5">Uncharacterized protein</fullName>
    </submittedName>
</protein>
<evidence type="ECO:0000256" key="2">
    <source>
        <dbReference type="ARBA" id="ARBA00022676"/>
    </source>
</evidence>
<evidence type="ECO:0000256" key="4">
    <source>
        <dbReference type="RuleBase" id="RU003718"/>
    </source>
</evidence>
<dbReference type="InterPro" id="IPR002213">
    <property type="entry name" value="UDP_glucos_trans"/>
</dbReference>
<sequence>MLLRGLPLILMTLELCGAANILAMFPLPGLSHFVMFRALLKELAQRGHNVDVFSHFPLEKPIKGYHDIDLRGSSPLLTNNMTFDVLRDEKGVEFAKLMSNEAGFKICEDSFKATQLKQLKTSRKKYDLLLTELFGSDCMLGWAWHFKVPTIVMTSSANLPWAADRFGLPDNPSYIPTYFMGSVSKQDFFGRMMNTWTLIRSKMLYRLHSTIPSNKLAKEFFGPEMPDLDVLAYNTSLQLVNSHFSVNNARPLVPNVVEVGGLHVGEPRPLSKVVRKKAYRLHSTIPSNKLAKEFFGPEMPDLDVLAYNTSLQLVNSHFSVNNARPLVPNVVEVESLPRGKLEALLNALAELPYTVIMKANVQKFPKDIAAPKNIVFEPWIPQLDILCDPRVKLFISHGGMMGTQEAVYCGIPVLGIPIFADQSLNIKYTEAMGFGIMVDYEKITKETLVIAAGKLLEDPKYRANAQRLSAYFKDRPMKPMDTAVYWVEYIVRHQGAPILQSAAKDLAWYQYYLIDVAAFLMFFSALLASIVAKVFVLLRNLGAKKKTKTS</sequence>
<dbReference type="PROSITE" id="PS00375">
    <property type="entry name" value="UDPGT"/>
    <property type="match status" value="1"/>
</dbReference>
<dbReference type="PANTHER" id="PTHR48043:SF145">
    <property type="entry name" value="FI06409P-RELATED"/>
    <property type="match status" value="1"/>
</dbReference>
<dbReference type="FunFam" id="3.40.50.2000:FF:000189">
    <property type="entry name" value="UDP-glucuronosyltransferase 2B14-like Protein"/>
    <property type="match status" value="1"/>
</dbReference>
<dbReference type="OrthoDB" id="5835829at2759"/>
<dbReference type="OMA" id="NIVFEPW"/>
<keyword evidence="3 4" id="KW-0808">Transferase</keyword>
<evidence type="ECO:0000256" key="3">
    <source>
        <dbReference type="ARBA" id="ARBA00022679"/>
    </source>
</evidence>
<reference evidence="5" key="1">
    <citation type="journal article" date="2013" name="Genome Biol.">
        <title>Draft genome of the mountain pine beetle, Dendroctonus ponderosae Hopkins, a major forest pest.</title>
        <authorList>
            <person name="Keeling C.I."/>
            <person name="Yuen M.M."/>
            <person name="Liao N.Y."/>
            <person name="Docking T.R."/>
            <person name="Chan S.K."/>
            <person name="Taylor G.A."/>
            <person name="Palmquist D.L."/>
            <person name="Jackman S.D."/>
            <person name="Nguyen A."/>
            <person name="Li M."/>
            <person name="Henderson H."/>
            <person name="Janes J.K."/>
            <person name="Zhao Y."/>
            <person name="Pandoh P."/>
            <person name="Moore R."/>
            <person name="Sperling F.A."/>
            <person name="Huber D.P."/>
            <person name="Birol I."/>
            <person name="Jones S.J."/>
            <person name="Bohlmann J."/>
        </authorList>
    </citation>
    <scope>NUCLEOTIDE SEQUENCE</scope>
</reference>
<dbReference type="GO" id="GO:0008194">
    <property type="term" value="F:UDP-glycosyltransferase activity"/>
    <property type="evidence" value="ECO:0007669"/>
    <property type="project" value="InterPro"/>
</dbReference>
<name>N6UCK7_DENPD</name>